<dbReference type="InterPro" id="IPR041489">
    <property type="entry name" value="PDZ_6"/>
</dbReference>
<evidence type="ECO:0000313" key="3">
    <source>
        <dbReference type="EMBL" id="SFS31891.1"/>
    </source>
</evidence>
<organism evidence="3 4">
    <name type="scientific">Lutibacter maritimus</name>
    <dbReference type="NCBI Taxonomy" id="593133"/>
    <lineage>
        <taxon>Bacteria</taxon>
        <taxon>Pseudomonadati</taxon>
        <taxon>Bacteroidota</taxon>
        <taxon>Flavobacteriia</taxon>
        <taxon>Flavobacteriales</taxon>
        <taxon>Flavobacteriaceae</taxon>
        <taxon>Lutibacter</taxon>
    </lineage>
</organism>
<dbReference type="Proteomes" id="UP000199312">
    <property type="component" value="Unassembled WGS sequence"/>
</dbReference>
<dbReference type="InterPro" id="IPR036034">
    <property type="entry name" value="PDZ_sf"/>
</dbReference>
<dbReference type="Gene3D" id="2.40.70.10">
    <property type="entry name" value="Acid Proteases"/>
    <property type="match status" value="1"/>
</dbReference>
<protein>
    <submittedName>
        <fullName evidence="3">Aspartyl protease</fullName>
    </submittedName>
</protein>
<dbReference type="GO" id="GO:0008233">
    <property type="term" value="F:peptidase activity"/>
    <property type="evidence" value="ECO:0007669"/>
    <property type="project" value="UniProtKB-KW"/>
</dbReference>
<keyword evidence="3" id="KW-0645">Protease</keyword>
<dbReference type="AlphaFoldDB" id="A0A1I6NVC7"/>
<dbReference type="GO" id="GO:0006508">
    <property type="term" value="P:proteolysis"/>
    <property type="evidence" value="ECO:0007669"/>
    <property type="project" value="UniProtKB-KW"/>
</dbReference>
<keyword evidence="1" id="KW-0732">Signal</keyword>
<sequence length="448" mass="50803">MIKRYLHFFLVLLFFCSAENSFSQGNYKFLNNTKKQTIKFQLLSNLIVFPVEINGKELNFILDSGVGKTILFNINHNDSIPLFNTHKIKLQGLGEDDAVEAVLSENNVFKLKNIVGENQSLYVIFDDSFDLSSKMGLTIHGIIGYDILKDFVVTVNYNLKSLTFIAAESYKPKNCRKCELLPIEFNSYKPYINVGVKLEANPNKTIPVKLLIDSGGSDAMWLFENSAPEIVAPTKYFEDFLGEGLSGAVHGKRSIIEALVIGKFEFKKPTVSFPDSLSVAHALKFEERNGSIGASVLKRFVVTFNYPNNEILFKKGSGFNDAFRYNMSGIELVHNGKILVKENAGNSIKFGDKTQSDNKIITLIDYSYKYTFKPSYKIYKITEGSPAHKAGLKKDDILVKINGKYTYGMKFDEVVDYFYQKEGMKINLVIERNHQDYNFSFRLENAIN</sequence>
<dbReference type="SUPFAM" id="SSF50630">
    <property type="entry name" value="Acid proteases"/>
    <property type="match status" value="1"/>
</dbReference>
<evidence type="ECO:0000256" key="1">
    <source>
        <dbReference type="SAM" id="SignalP"/>
    </source>
</evidence>
<dbReference type="SUPFAM" id="SSF50156">
    <property type="entry name" value="PDZ domain-like"/>
    <property type="match status" value="1"/>
</dbReference>
<gene>
    <name evidence="3" type="ORF">SAMN04488006_0617</name>
</gene>
<feature type="chain" id="PRO_5011578943" evidence="1">
    <location>
        <begin position="24"/>
        <end position="448"/>
    </location>
</feature>
<proteinExistence type="predicted"/>
<keyword evidence="4" id="KW-1185">Reference proteome</keyword>
<dbReference type="STRING" id="593133.SAMN04488006_0617"/>
<dbReference type="EMBL" id="FOZP01000001">
    <property type="protein sequence ID" value="SFS31891.1"/>
    <property type="molecule type" value="Genomic_DNA"/>
</dbReference>
<dbReference type="OrthoDB" id="3521766at2"/>
<accession>A0A1I6NVC7</accession>
<dbReference type="Gene3D" id="2.30.42.10">
    <property type="match status" value="1"/>
</dbReference>
<reference evidence="4" key="1">
    <citation type="submission" date="2016-10" db="EMBL/GenBank/DDBJ databases">
        <authorList>
            <person name="Varghese N."/>
            <person name="Submissions S."/>
        </authorList>
    </citation>
    <scope>NUCLEOTIDE SEQUENCE [LARGE SCALE GENOMIC DNA]</scope>
    <source>
        <strain evidence="4">DSM 24450</strain>
    </source>
</reference>
<feature type="domain" description="PDZ" evidence="2">
    <location>
        <begin position="357"/>
        <end position="434"/>
    </location>
</feature>
<dbReference type="SMART" id="SM00228">
    <property type="entry name" value="PDZ"/>
    <property type="match status" value="1"/>
</dbReference>
<evidence type="ECO:0000313" key="4">
    <source>
        <dbReference type="Proteomes" id="UP000199312"/>
    </source>
</evidence>
<feature type="signal peptide" evidence="1">
    <location>
        <begin position="1"/>
        <end position="23"/>
    </location>
</feature>
<keyword evidence="3" id="KW-0378">Hydrolase</keyword>
<evidence type="ECO:0000259" key="2">
    <source>
        <dbReference type="SMART" id="SM00228"/>
    </source>
</evidence>
<dbReference type="Pfam" id="PF17820">
    <property type="entry name" value="PDZ_6"/>
    <property type="match status" value="1"/>
</dbReference>
<dbReference type="InterPro" id="IPR001478">
    <property type="entry name" value="PDZ"/>
</dbReference>
<dbReference type="Pfam" id="PF13650">
    <property type="entry name" value="Asp_protease_2"/>
    <property type="match status" value="1"/>
</dbReference>
<dbReference type="InterPro" id="IPR021109">
    <property type="entry name" value="Peptidase_aspartic_dom_sf"/>
</dbReference>
<name>A0A1I6NVC7_9FLAO</name>